<gene>
    <name evidence="1" type="ORF">B0T26DRAFT_473217</name>
</gene>
<dbReference type="Proteomes" id="UP001172101">
    <property type="component" value="Unassembled WGS sequence"/>
</dbReference>
<dbReference type="RefSeq" id="XP_060291887.1">
    <property type="nucleotide sequence ID" value="XM_060435225.1"/>
</dbReference>
<reference evidence="1" key="1">
    <citation type="submission" date="2023-06" db="EMBL/GenBank/DDBJ databases">
        <title>Genome-scale phylogeny and comparative genomics of the fungal order Sordariales.</title>
        <authorList>
            <consortium name="Lawrence Berkeley National Laboratory"/>
            <person name="Hensen N."/>
            <person name="Bonometti L."/>
            <person name="Westerberg I."/>
            <person name="Brannstrom I.O."/>
            <person name="Guillou S."/>
            <person name="Cros-Aarteil S."/>
            <person name="Calhoun S."/>
            <person name="Haridas S."/>
            <person name="Kuo A."/>
            <person name="Mondo S."/>
            <person name="Pangilinan J."/>
            <person name="Riley R."/>
            <person name="LaButti K."/>
            <person name="Andreopoulos B."/>
            <person name="Lipzen A."/>
            <person name="Chen C."/>
            <person name="Yanf M."/>
            <person name="Daum C."/>
            <person name="Ng V."/>
            <person name="Clum A."/>
            <person name="Steindorff A."/>
            <person name="Ohm R."/>
            <person name="Martin F."/>
            <person name="Silar P."/>
            <person name="Natvig D."/>
            <person name="Lalanne C."/>
            <person name="Gautier V."/>
            <person name="Ament-velasquez S.L."/>
            <person name="Kruys A."/>
            <person name="Hutchinson M.I."/>
            <person name="Powell A.J."/>
            <person name="Barry K."/>
            <person name="Miller A.N."/>
            <person name="Grigoriev I.V."/>
            <person name="Debuchy R."/>
            <person name="Gladieux P."/>
            <person name="Thoren M.H."/>
            <person name="Johannesson H."/>
        </authorList>
    </citation>
    <scope>NUCLEOTIDE SEQUENCE</scope>
    <source>
        <strain evidence="1">SMH2392-1A</strain>
    </source>
</reference>
<dbReference type="AlphaFoldDB" id="A0AA40A003"/>
<protein>
    <submittedName>
        <fullName evidence="1">Uncharacterized protein</fullName>
    </submittedName>
</protein>
<dbReference type="GeneID" id="85318495"/>
<name>A0AA40A003_9PEZI</name>
<organism evidence="1 2">
    <name type="scientific">Lasiosphaeria miniovina</name>
    <dbReference type="NCBI Taxonomy" id="1954250"/>
    <lineage>
        <taxon>Eukaryota</taxon>
        <taxon>Fungi</taxon>
        <taxon>Dikarya</taxon>
        <taxon>Ascomycota</taxon>
        <taxon>Pezizomycotina</taxon>
        <taxon>Sordariomycetes</taxon>
        <taxon>Sordariomycetidae</taxon>
        <taxon>Sordariales</taxon>
        <taxon>Lasiosphaeriaceae</taxon>
        <taxon>Lasiosphaeria</taxon>
    </lineage>
</organism>
<keyword evidence="2" id="KW-1185">Reference proteome</keyword>
<evidence type="ECO:0000313" key="2">
    <source>
        <dbReference type="Proteomes" id="UP001172101"/>
    </source>
</evidence>
<proteinExistence type="predicted"/>
<comment type="caution">
    <text evidence="1">The sequence shown here is derived from an EMBL/GenBank/DDBJ whole genome shotgun (WGS) entry which is preliminary data.</text>
</comment>
<evidence type="ECO:0000313" key="1">
    <source>
        <dbReference type="EMBL" id="KAK0706793.1"/>
    </source>
</evidence>
<accession>A0AA40A003</accession>
<dbReference type="EMBL" id="JAUIRO010000007">
    <property type="protein sequence ID" value="KAK0706793.1"/>
    <property type="molecule type" value="Genomic_DNA"/>
</dbReference>
<sequence>MQTSCLPADITVALTLRHVCQRVVTYLVNCFSSTAASCLAPWGILGPGAWGVAPSSPHCRTGQGLHAHRIHASFFLSCLVALLCLHRDPYLLSFPFSTAVPPPFSARRRPLRPPPPPPPPPLGHLHLQCFERCILSFFPIWHQGPFVFLPVSIPYHTSSTLCLVSRLCGSSAPRFALLRLSSVLRIFLTLALRLCVVRLRSLFQQNTILIRPISSRPPGLSPTGPAVYSISIAQLSRFISCLLLFVVSQSSSSGSRSLSFTATVSTNAAYLIINRLNIPSVPESGTLGRSIGSAAGT</sequence>